<dbReference type="Proteomes" id="UP000694414">
    <property type="component" value="Unplaced"/>
</dbReference>
<dbReference type="Ensembl" id="ENSPSMT00000037512.1">
    <property type="protein sequence ID" value="ENSPSMP00000032525.1"/>
    <property type="gene ID" value="ENSPSMG00000022501.1"/>
</dbReference>
<dbReference type="Pfam" id="PF00567">
    <property type="entry name" value="TUDOR"/>
    <property type="match status" value="1"/>
</dbReference>
<dbReference type="SMART" id="SM00360">
    <property type="entry name" value="RRM"/>
    <property type="match status" value="1"/>
</dbReference>
<evidence type="ECO:0000256" key="1">
    <source>
        <dbReference type="PROSITE-ProRule" id="PRU00176"/>
    </source>
</evidence>
<dbReference type="CDD" id="cd20432">
    <property type="entry name" value="Tudor_TDRD10"/>
    <property type="match status" value="1"/>
</dbReference>
<feature type="domain" description="RRM" evidence="2">
    <location>
        <begin position="33"/>
        <end position="106"/>
    </location>
</feature>
<dbReference type="InterPro" id="IPR035979">
    <property type="entry name" value="RBD_domain_sf"/>
</dbReference>
<dbReference type="InterPro" id="IPR047385">
    <property type="entry name" value="RRM_TDRD10"/>
</dbReference>
<dbReference type="Gene3D" id="3.30.70.330">
    <property type="match status" value="1"/>
</dbReference>
<dbReference type="PROSITE" id="PS50102">
    <property type="entry name" value="RRM"/>
    <property type="match status" value="1"/>
</dbReference>
<name>A0A8C9DTK2_PROSS</name>
<dbReference type="GO" id="GO:0016020">
    <property type="term" value="C:membrane"/>
    <property type="evidence" value="ECO:0007669"/>
    <property type="project" value="TreeGrafter"/>
</dbReference>
<evidence type="ECO:0000313" key="4">
    <source>
        <dbReference type="Proteomes" id="UP000694414"/>
    </source>
</evidence>
<dbReference type="GeneTree" id="ENSGT00390000006620"/>
<dbReference type="GO" id="GO:0005739">
    <property type="term" value="C:mitochondrion"/>
    <property type="evidence" value="ECO:0007669"/>
    <property type="project" value="TreeGrafter"/>
</dbReference>
<dbReference type="InterPro" id="IPR000504">
    <property type="entry name" value="RRM_dom"/>
</dbReference>
<proteinExistence type="predicted"/>
<evidence type="ECO:0000313" key="3">
    <source>
        <dbReference type="Ensembl" id="ENSPSMP00000032525.1"/>
    </source>
</evidence>
<dbReference type="InterPro" id="IPR002999">
    <property type="entry name" value="Tudor"/>
</dbReference>
<reference evidence="3" key="2">
    <citation type="submission" date="2025-09" db="UniProtKB">
        <authorList>
            <consortium name="Ensembl"/>
        </authorList>
    </citation>
    <scope>IDENTIFICATION</scope>
</reference>
<keyword evidence="1" id="KW-0694">RNA-binding</keyword>
<dbReference type="Pfam" id="PF00076">
    <property type="entry name" value="RRM_1"/>
    <property type="match status" value="1"/>
</dbReference>
<dbReference type="InterPro" id="IPR050621">
    <property type="entry name" value="Tudor_domain_containing"/>
</dbReference>
<protein>
    <submittedName>
        <fullName evidence="3">Tudor domain containing 10</fullName>
    </submittedName>
</protein>
<dbReference type="PANTHER" id="PTHR22948">
    <property type="entry name" value="TUDOR DOMAIN CONTAINING PROTEIN"/>
    <property type="match status" value="1"/>
</dbReference>
<gene>
    <name evidence="3" type="primary">TDRD10</name>
</gene>
<dbReference type="SUPFAM" id="SSF63748">
    <property type="entry name" value="Tudor/PWWP/MBT"/>
    <property type="match status" value="1"/>
</dbReference>
<evidence type="ECO:0000259" key="2">
    <source>
        <dbReference type="PROSITE" id="PS50102"/>
    </source>
</evidence>
<reference evidence="3" key="1">
    <citation type="submission" date="2025-08" db="UniProtKB">
        <authorList>
            <consortium name="Ensembl"/>
        </authorList>
    </citation>
    <scope>IDENTIFICATION</scope>
</reference>
<organism evidence="3 4">
    <name type="scientific">Prolemur simus</name>
    <name type="common">Greater bamboo lemur</name>
    <name type="synonym">Hapalemur simus</name>
    <dbReference type="NCBI Taxonomy" id="1328070"/>
    <lineage>
        <taxon>Eukaryota</taxon>
        <taxon>Metazoa</taxon>
        <taxon>Chordata</taxon>
        <taxon>Craniata</taxon>
        <taxon>Vertebrata</taxon>
        <taxon>Euteleostomi</taxon>
        <taxon>Mammalia</taxon>
        <taxon>Eutheria</taxon>
        <taxon>Euarchontoglires</taxon>
        <taxon>Primates</taxon>
        <taxon>Strepsirrhini</taxon>
        <taxon>Lemuriformes</taxon>
        <taxon>Lemuridae</taxon>
        <taxon>Prolemur</taxon>
    </lineage>
</organism>
<accession>A0A8C9DTK2</accession>
<dbReference type="Gene3D" id="2.30.30.140">
    <property type="match status" value="1"/>
</dbReference>
<dbReference type="AlphaFoldDB" id="A0A8C9DTK2"/>
<dbReference type="GO" id="GO:0034237">
    <property type="term" value="F:protein kinase A regulatory subunit binding"/>
    <property type="evidence" value="ECO:0007669"/>
    <property type="project" value="TreeGrafter"/>
</dbReference>
<sequence length="365" mass="40340">MSRNSSDFQPSANLFGKNGVLEQKSPGFKKRETEVYVGNLPLDISEEEILCLLKDFNPLRVQKIQNGCKCFAFVDLGSAQNVALAIQELNGKLFHKRKLFVNTNKRPPKRISDLAKVPEELPISEQASGEGIAQTAACAQLTPKASVDPCKTEKPRAASFAVPMEMRGSFLVLLLRECFQDLSWLAVIHGIHGEVGLLVTSIVPQTPFFWAMHITKTLHQNMQALFSSLAEAEEQQPYLDDSAVQRGARCLAEYHLGDYGHAWNRCWVLDRVDTWAVVMFIDFGQSATIPVQSLRSLDSDDFWTIPPLTQPFMLEKDILSSCEVIHQILKGKITGALTLEVTAPGSDLAVLSPLPPLGPRLQAAA</sequence>
<dbReference type="SUPFAM" id="SSF54928">
    <property type="entry name" value="RNA-binding domain, RBD"/>
    <property type="match status" value="1"/>
</dbReference>
<dbReference type="InterPro" id="IPR012677">
    <property type="entry name" value="Nucleotide-bd_a/b_plait_sf"/>
</dbReference>
<dbReference type="CDD" id="cd21617">
    <property type="entry name" value="RRM_TDRD10"/>
    <property type="match status" value="1"/>
</dbReference>
<dbReference type="InterPro" id="IPR035437">
    <property type="entry name" value="SNase_OB-fold_sf"/>
</dbReference>
<dbReference type="GO" id="GO:0003723">
    <property type="term" value="F:RNA binding"/>
    <property type="evidence" value="ECO:0007669"/>
    <property type="project" value="UniProtKB-UniRule"/>
</dbReference>
<dbReference type="PANTHER" id="PTHR22948:SF12">
    <property type="entry name" value="TUDOR DOMAIN-CONTAINING PROTEIN 10"/>
    <property type="match status" value="1"/>
</dbReference>
<dbReference type="Gene3D" id="2.40.50.90">
    <property type="match status" value="1"/>
</dbReference>
<keyword evidence="4" id="KW-1185">Reference proteome</keyword>